<feature type="region of interest" description="Disordered" evidence="1">
    <location>
        <begin position="106"/>
        <end position="159"/>
    </location>
</feature>
<sequence length="268" mass="29043">MAPKQLVKTDFPFSATKWPVISAEHQSVILDLLCNLLEPLGLYRQAHVTPSKGRKTRKRERAPDAGPTKTDTDVAVDLCARPPVPEIKHHVLVGLKTVTRHLSELAERTVPSSEPPAQGSNAELRDEVDPARTRASHVSPREQHGVKSQSAPAGTETPSFDPLRPLSLVILPHPMPSSSLVYAHLPTLVYLSSRKPAASPTLLVTLPTSSESRLATTLHLPRVGSLGILDGAPGADGLVEYVRTHVAPVECTWIEEALRAEWRGVKTA</sequence>
<evidence type="ECO:0000256" key="1">
    <source>
        <dbReference type="SAM" id="MobiDB-lite"/>
    </source>
</evidence>
<evidence type="ECO:0000313" key="3">
    <source>
        <dbReference type="Proteomes" id="UP000799440"/>
    </source>
</evidence>
<dbReference type="GO" id="GO:0000171">
    <property type="term" value="F:ribonuclease MRP activity"/>
    <property type="evidence" value="ECO:0007669"/>
    <property type="project" value="TreeGrafter"/>
</dbReference>
<feature type="region of interest" description="Disordered" evidence="1">
    <location>
        <begin position="48"/>
        <end position="71"/>
    </location>
</feature>
<dbReference type="GO" id="GO:0006364">
    <property type="term" value="P:rRNA processing"/>
    <property type="evidence" value="ECO:0007669"/>
    <property type="project" value="InterPro"/>
</dbReference>
<proteinExistence type="predicted"/>
<protein>
    <submittedName>
        <fullName evidence="2">Uncharacterized protein</fullName>
    </submittedName>
</protein>
<dbReference type="GO" id="GO:0004526">
    <property type="term" value="F:ribonuclease P activity"/>
    <property type="evidence" value="ECO:0007669"/>
    <property type="project" value="TreeGrafter"/>
</dbReference>
<name>A0A6A6VN00_9PLEO</name>
<dbReference type="PANTHER" id="PTHR28272:SF1">
    <property type="entry name" value="RIBONUCLEASES P_MRP PROTEIN SUBUNIT POP3"/>
    <property type="match status" value="1"/>
</dbReference>
<organism evidence="2 3">
    <name type="scientific">Sporormia fimetaria CBS 119925</name>
    <dbReference type="NCBI Taxonomy" id="1340428"/>
    <lineage>
        <taxon>Eukaryota</taxon>
        <taxon>Fungi</taxon>
        <taxon>Dikarya</taxon>
        <taxon>Ascomycota</taxon>
        <taxon>Pezizomycotina</taxon>
        <taxon>Dothideomycetes</taxon>
        <taxon>Pleosporomycetidae</taxon>
        <taxon>Pleosporales</taxon>
        <taxon>Sporormiaceae</taxon>
        <taxon>Sporormia</taxon>
    </lineage>
</organism>
<dbReference type="GO" id="GO:0000172">
    <property type="term" value="C:ribonuclease MRP complex"/>
    <property type="evidence" value="ECO:0007669"/>
    <property type="project" value="TreeGrafter"/>
</dbReference>
<dbReference type="GO" id="GO:0005829">
    <property type="term" value="C:cytosol"/>
    <property type="evidence" value="ECO:0007669"/>
    <property type="project" value="TreeGrafter"/>
</dbReference>
<reference evidence="2" key="1">
    <citation type="journal article" date="2020" name="Stud. Mycol.">
        <title>101 Dothideomycetes genomes: a test case for predicting lifestyles and emergence of pathogens.</title>
        <authorList>
            <person name="Haridas S."/>
            <person name="Albert R."/>
            <person name="Binder M."/>
            <person name="Bloem J."/>
            <person name="Labutti K."/>
            <person name="Salamov A."/>
            <person name="Andreopoulos B."/>
            <person name="Baker S."/>
            <person name="Barry K."/>
            <person name="Bills G."/>
            <person name="Bluhm B."/>
            <person name="Cannon C."/>
            <person name="Castanera R."/>
            <person name="Culley D."/>
            <person name="Daum C."/>
            <person name="Ezra D."/>
            <person name="Gonzalez J."/>
            <person name="Henrissat B."/>
            <person name="Kuo A."/>
            <person name="Liang C."/>
            <person name="Lipzen A."/>
            <person name="Lutzoni F."/>
            <person name="Magnuson J."/>
            <person name="Mondo S."/>
            <person name="Nolan M."/>
            <person name="Ohm R."/>
            <person name="Pangilinan J."/>
            <person name="Park H.-J."/>
            <person name="Ramirez L."/>
            <person name="Alfaro M."/>
            <person name="Sun H."/>
            <person name="Tritt A."/>
            <person name="Yoshinaga Y."/>
            <person name="Zwiers L.-H."/>
            <person name="Turgeon B."/>
            <person name="Goodwin S."/>
            <person name="Spatafora J."/>
            <person name="Crous P."/>
            <person name="Grigoriev I."/>
        </authorList>
    </citation>
    <scope>NUCLEOTIDE SEQUENCE</scope>
    <source>
        <strain evidence="2">CBS 119925</strain>
    </source>
</reference>
<dbReference type="InterPro" id="IPR013241">
    <property type="entry name" value="RNase_P_Pop3"/>
</dbReference>
<dbReference type="PANTHER" id="PTHR28272">
    <property type="entry name" value="RIBONUCLEASES P/MRP PROTEIN SUBUNIT POP3"/>
    <property type="match status" value="1"/>
</dbReference>
<dbReference type="Proteomes" id="UP000799440">
    <property type="component" value="Unassembled WGS sequence"/>
</dbReference>
<dbReference type="GO" id="GO:0008033">
    <property type="term" value="P:tRNA processing"/>
    <property type="evidence" value="ECO:0007669"/>
    <property type="project" value="InterPro"/>
</dbReference>
<dbReference type="GO" id="GO:0034965">
    <property type="term" value="P:intronic box C/D snoRNA processing"/>
    <property type="evidence" value="ECO:0007669"/>
    <property type="project" value="TreeGrafter"/>
</dbReference>
<dbReference type="OrthoDB" id="20109at2759"/>
<feature type="compositionally biased region" description="Basic and acidic residues" evidence="1">
    <location>
        <begin position="123"/>
        <end position="132"/>
    </location>
</feature>
<dbReference type="AlphaFoldDB" id="A0A6A6VN00"/>
<keyword evidence="3" id="KW-1185">Reference proteome</keyword>
<accession>A0A6A6VN00</accession>
<dbReference type="EMBL" id="MU006562">
    <property type="protein sequence ID" value="KAF2751199.1"/>
    <property type="molecule type" value="Genomic_DNA"/>
</dbReference>
<evidence type="ECO:0000313" key="2">
    <source>
        <dbReference type="EMBL" id="KAF2751199.1"/>
    </source>
</evidence>
<feature type="compositionally biased region" description="Polar residues" evidence="1">
    <location>
        <begin position="146"/>
        <end position="158"/>
    </location>
</feature>
<dbReference type="GO" id="GO:0005655">
    <property type="term" value="C:nucleolar ribonuclease P complex"/>
    <property type="evidence" value="ECO:0007669"/>
    <property type="project" value="TreeGrafter"/>
</dbReference>
<gene>
    <name evidence="2" type="ORF">M011DRAFT_473705</name>
</gene>